<dbReference type="EMBL" id="JH688226">
    <property type="protein sequence ID" value="EJD33447.1"/>
    <property type="molecule type" value="Genomic_DNA"/>
</dbReference>
<organism evidence="2 3">
    <name type="scientific">Auricularia subglabra (strain TFB-10046 / SS5)</name>
    <name type="common">White-rot fungus</name>
    <name type="synonym">Auricularia delicata (strain TFB10046)</name>
    <dbReference type="NCBI Taxonomy" id="717982"/>
    <lineage>
        <taxon>Eukaryota</taxon>
        <taxon>Fungi</taxon>
        <taxon>Dikarya</taxon>
        <taxon>Basidiomycota</taxon>
        <taxon>Agaricomycotina</taxon>
        <taxon>Agaricomycetes</taxon>
        <taxon>Auriculariales</taxon>
        <taxon>Auriculariaceae</taxon>
        <taxon>Auricularia</taxon>
    </lineage>
</organism>
<name>J0WNP3_AURST</name>
<feature type="region of interest" description="Disordered" evidence="1">
    <location>
        <begin position="29"/>
        <end position="100"/>
    </location>
</feature>
<dbReference type="Proteomes" id="UP000006514">
    <property type="component" value="Unassembled WGS sequence"/>
</dbReference>
<protein>
    <recommendedName>
        <fullName evidence="4">F-box domain-containing protein</fullName>
    </recommendedName>
</protein>
<keyword evidence="3" id="KW-1185">Reference proteome</keyword>
<evidence type="ECO:0000313" key="3">
    <source>
        <dbReference type="Proteomes" id="UP000006514"/>
    </source>
</evidence>
<evidence type="ECO:0008006" key="4">
    <source>
        <dbReference type="Google" id="ProtNLM"/>
    </source>
</evidence>
<reference evidence="3" key="1">
    <citation type="journal article" date="2012" name="Science">
        <title>The Paleozoic origin of enzymatic lignin decomposition reconstructed from 31 fungal genomes.</title>
        <authorList>
            <person name="Floudas D."/>
            <person name="Binder M."/>
            <person name="Riley R."/>
            <person name="Barry K."/>
            <person name="Blanchette R.A."/>
            <person name="Henrissat B."/>
            <person name="Martinez A.T."/>
            <person name="Otillar R."/>
            <person name="Spatafora J.W."/>
            <person name="Yadav J.S."/>
            <person name="Aerts A."/>
            <person name="Benoit I."/>
            <person name="Boyd A."/>
            <person name="Carlson A."/>
            <person name="Copeland A."/>
            <person name="Coutinho P.M."/>
            <person name="de Vries R.P."/>
            <person name="Ferreira P."/>
            <person name="Findley K."/>
            <person name="Foster B."/>
            <person name="Gaskell J."/>
            <person name="Glotzer D."/>
            <person name="Gorecki P."/>
            <person name="Heitman J."/>
            <person name="Hesse C."/>
            <person name="Hori C."/>
            <person name="Igarashi K."/>
            <person name="Jurgens J.A."/>
            <person name="Kallen N."/>
            <person name="Kersten P."/>
            <person name="Kohler A."/>
            <person name="Kuees U."/>
            <person name="Kumar T.K.A."/>
            <person name="Kuo A."/>
            <person name="LaButti K."/>
            <person name="Larrondo L.F."/>
            <person name="Lindquist E."/>
            <person name="Ling A."/>
            <person name="Lombard V."/>
            <person name="Lucas S."/>
            <person name="Lundell T."/>
            <person name="Martin R."/>
            <person name="McLaughlin D.J."/>
            <person name="Morgenstern I."/>
            <person name="Morin E."/>
            <person name="Murat C."/>
            <person name="Nagy L.G."/>
            <person name="Nolan M."/>
            <person name="Ohm R.A."/>
            <person name="Patyshakuliyeva A."/>
            <person name="Rokas A."/>
            <person name="Ruiz-Duenas F.J."/>
            <person name="Sabat G."/>
            <person name="Salamov A."/>
            <person name="Samejima M."/>
            <person name="Schmutz J."/>
            <person name="Slot J.C."/>
            <person name="St John F."/>
            <person name="Stenlid J."/>
            <person name="Sun H."/>
            <person name="Sun S."/>
            <person name="Syed K."/>
            <person name="Tsang A."/>
            <person name="Wiebenga A."/>
            <person name="Young D."/>
            <person name="Pisabarro A."/>
            <person name="Eastwood D.C."/>
            <person name="Martin F."/>
            <person name="Cullen D."/>
            <person name="Grigoriev I.V."/>
            <person name="Hibbett D.S."/>
        </authorList>
    </citation>
    <scope>NUCLEOTIDE SEQUENCE [LARGE SCALE GENOMIC DNA]</scope>
    <source>
        <strain evidence="3">TFB10046</strain>
    </source>
</reference>
<feature type="compositionally biased region" description="Polar residues" evidence="1">
    <location>
        <begin position="59"/>
        <end position="72"/>
    </location>
</feature>
<gene>
    <name evidence="2" type="ORF">AURDEDRAFT_177470</name>
</gene>
<dbReference type="AlphaFoldDB" id="J0WNP3"/>
<evidence type="ECO:0000256" key="1">
    <source>
        <dbReference type="SAM" id="MobiDB-lite"/>
    </source>
</evidence>
<dbReference type="InterPro" id="IPR032675">
    <property type="entry name" value="LRR_dom_sf"/>
</dbReference>
<evidence type="ECO:0000313" key="2">
    <source>
        <dbReference type="EMBL" id="EJD33447.1"/>
    </source>
</evidence>
<accession>J0WNP3</accession>
<dbReference type="Gene3D" id="3.80.10.10">
    <property type="entry name" value="Ribonuclease Inhibitor"/>
    <property type="match status" value="1"/>
</dbReference>
<dbReference type="KEGG" id="adl:AURDEDRAFT_177470"/>
<dbReference type="InParanoid" id="J0WNP3"/>
<sequence>MKPGSSKIGITEPRATNALSLTLHQNTTCVGAPERRGSAECSSRSGVGAPIRSPEGDGRQQTFQEDSMQGSSAGMDIPETRISRNGQRKKADPGPLKWHRKPAQQRGLYFGSRVIVLYWDDGDESLLEPPGDIPVQGHDHLFVYNLPGQENHELLEIVLTRAFNAKSAKELITPRSVSRRWKRVVDGCPHLWSRLILRADDGVVSALPTLLARSGTVLLDISISIPLKAENVLPRICERFIPSMHRVRNLAIHGDGLSLFESLACLLGTAAPMLRSLDLSPCHPNYAQRYTDLTLRPLPGSFDPNLFANLAHHLGSLDLGNLSIPATRHLALSRVKTLFMTVDFSNKESLCGIFHQFPRLERLFLTGSTWWLPVMPLPKGHPFLSATISGSLSQPELPWQEIASCNLPHVCVMENQPHIYSTIVTALGNRNWEMRSLTVEYGGNVSATLYSGDLVRDLQTVDQLTFGADREWFRIISHHLCMSSIVDLSIGLSVDLGLRGQGGNPLPLLILPSLARLNLICGPRSFNGWQLPCSRSFIDDAVLSQRAIMQAPHLSCIRFISRTPLPTYLSWDEGEPRAFMHTHLDQSTLDLLSPQCTIIDPSSLARFIQRIELDGAPLPELRIDVPQVSLAGDAAAHHELAKLVSGIICTPSA</sequence>
<dbReference type="OrthoDB" id="3365698at2759"/>
<proteinExistence type="predicted"/>